<dbReference type="Proteomes" id="UP000679341">
    <property type="component" value="Chromosome"/>
</dbReference>
<protein>
    <recommendedName>
        <fullName evidence="4">Right handed beta helix region</fullName>
    </recommendedName>
</protein>
<organism evidence="2 3">
    <name type="scientific">Halorubrum ruber</name>
    <dbReference type="NCBI Taxonomy" id="2982524"/>
    <lineage>
        <taxon>Archaea</taxon>
        <taxon>Methanobacteriati</taxon>
        <taxon>Methanobacteriota</taxon>
        <taxon>Stenosarchaea group</taxon>
        <taxon>Halobacteria</taxon>
        <taxon>Halobacteriales</taxon>
        <taxon>Haloferacaceae</taxon>
        <taxon>Halorubrum</taxon>
    </lineage>
</organism>
<dbReference type="PROSITE" id="PS51318">
    <property type="entry name" value="TAT"/>
    <property type="match status" value="1"/>
</dbReference>
<gene>
    <name evidence="2" type="ORF">J7656_09730</name>
</gene>
<dbReference type="Gene3D" id="2.160.20.10">
    <property type="entry name" value="Single-stranded right-handed beta-helix, Pectin lyase-like"/>
    <property type="match status" value="1"/>
</dbReference>
<evidence type="ECO:0000313" key="3">
    <source>
        <dbReference type="Proteomes" id="UP000679341"/>
    </source>
</evidence>
<evidence type="ECO:0008006" key="4">
    <source>
        <dbReference type="Google" id="ProtNLM"/>
    </source>
</evidence>
<dbReference type="AlphaFoldDB" id="A0A8T8LJ30"/>
<feature type="compositionally biased region" description="Acidic residues" evidence="1">
    <location>
        <begin position="637"/>
        <end position="707"/>
    </location>
</feature>
<sequence length="957" mass="100408">MSKKRTPDDRTVGDDYDDPTSVGDDYAGDEPGDGARLGGAEPGDDGDRAGGDEPDGDDGRLLDRRGYLKLAGTAAAAVAAGSAGATAAEGTTRHGIAFDRVLDAVDDLGLDPSGTEPVNGRLDDALTEGTLVRFPEGDYLFDGEFEVDADRVGVLGEGDVRFVPETGYTGFLFNYDPVPDDVLIENVDVDMRADGTTTGIRLRCRSRFHIEDVEFLGRGLTDNSGQVSAFLLGITDEDGRGVLRDAVAKKGSRVDGYAGGNGRIGVWVGWTNKGTVRIEGCDFREFGNNGTYSSRTPGQVEIVDSYFLNNNASNVRIGGEGSYVENCTVEVDFEKYTGPEIEDTGSGFGMRGVQVEQGVQLEGAESIPAGAAVRDCELVARNAPNGIALVNVSPQGRSLSVENTRIRTDVDGMWAVRRGRPGAIDWREWQETPPEPHWVRLEDVSITGSASGREAVRIVGADGSVVRNCCVHQSGSSRDGINFVDSDDGVVEDSTIDVTGTEVTFENSTASTSSITREGSCPLPDPEPASSGSTSDSEETEDTTTDETDDTTDDDAPTGPDGGLELVIDGGHTSDRIAYAFATDGTVDPGPRANENDEIDGASVEGQVEGGIDSFWVTGEFTAFEVDGDAEVRLDGDPVDPAELVVEETESETEESDGETDESSDETGESDGETDESSDDTEDSPSADDGDATDDGSTDDDTTDEASDAQTLVVDGSATYDRIDYSFTVDGSVAPGDRANESDEIDGSTVTGLVEGGIDSYEVAGAFTAFEIGADAEVRLDGEPVDPDELVSTARLVEVDGSHTSDRLAYTFGTDGTVEPGDRANESDAIDGATVTGQVEGGIDSYEVTGEFTNFQTDGDPVVRVDGERVDPDALDADADDLPHELVVVGDGAEASYLVETTGAVAKRDGGWGAEAADAADGAVASGTVADDRDTFGFSGDVVRMRVDGDASLTFRR</sequence>
<feature type="region of interest" description="Disordered" evidence="1">
    <location>
        <begin position="583"/>
        <end position="611"/>
    </location>
</feature>
<dbReference type="GeneID" id="64827820"/>
<evidence type="ECO:0000313" key="2">
    <source>
        <dbReference type="EMBL" id="QUO46888.1"/>
    </source>
</evidence>
<feature type="region of interest" description="Disordered" evidence="1">
    <location>
        <begin position="628"/>
        <end position="715"/>
    </location>
</feature>
<evidence type="ECO:0000256" key="1">
    <source>
        <dbReference type="SAM" id="MobiDB-lite"/>
    </source>
</evidence>
<dbReference type="InterPro" id="IPR011050">
    <property type="entry name" value="Pectin_lyase_fold/virulence"/>
</dbReference>
<dbReference type="SUPFAM" id="SSF51126">
    <property type="entry name" value="Pectin lyase-like"/>
    <property type="match status" value="1"/>
</dbReference>
<feature type="region of interest" description="Disordered" evidence="1">
    <location>
        <begin position="1"/>
        <end position="62"/>
    </location>
</feature>
<reference evidence="2 3" key="1">
    <citation type="submission" date="2021-03" db="EMBL/GenBank/DDBJ databases">
        <title>Halorubrum sodomense MBLA0099, Whole genome shotgun sequencing.</title>
        <authorList>
            <person name="Seo M.-J."/>
            <person name="Cho E.-S."/>
            <person name="Hwang C.Y."/>
        </authorList>
    </citation>
    <scope>NUCLEOTIDE SEQUENCE [LARGE SCALE GENOMIC DNA]</scope>
    <source>
        <strain evidence="2 3">MBLA0099</strain>
    </source>
</reference>
<proteinExistence type="predicted"/>
<dbReference type="OrthoDB" id="202667at2157"/>
<feature type="region of interest" description="Disordered" evidence="1">
    <location>
        <begin position="497"/>
        <end position="569"/>
    </location>
</feature>
<feature type="compositionally biased region" description="Acidic residues" evidence="1">
    <location>
        <begin position="536"/>
        <end position="556"/>
    </location>
</feature>
<dbReference type="InterPro" id="IPR012334">
    <property type="entry name" value="Pectin_lyas_fold"/>
</dbReference>
<feature type="compositionally biased region" description="Polar residues" evidence="1">
    <location>
        <begin position="497"/>
        <end position="517"/>
    </location>
</feature>
<name>A0A8T8LJ30_9EURY</name>
<keyword evidence="3" id="KW-1185">Reference proteome</keyword>
<dbReference type="EMBL" id="CP073695">
    <property type="protein sequence ID" value="QUO46888.1"/>
    <property type="molecule type" value="Genomic_DNA"/>
</dbReference>
<dbReference type="RefSeq" id="WP_017343072.1">
    <property type="nucleotide sequence ID" value="NZ_CP073695.1"/>
</dbReference>
<dbReference type="InterPro" id="IPR006311">
    <property type="entry name" value="TAT_signal"/>
</dbReference>
<accession>A0A8T8LJ30</accession>
<feature type="compositionally biased region" description="Basic and acidic residues" evidence="1">
    <location>
        <begin position="1"/>
        <end position="13"/>
    </location>
</feature>
<feature type="compositionally biased region" description="Basic and acidic residues" evidence="1">
    <location>
        <begin position="45"/>
        <end position="62"/>
    </location>
</feature>
<dbReference type="KEGG" id="hss:J7656_09730"/>